<dbReference type="Pfam" id="PF01479">
    <property type="entry name" value="S4"/>
    <property type="match status" value="1"/>
</dbReference>
<reference evidence="12 13" key="1">
    <citation type="submission" date="2018-10" db="EMBL/GenBank/DDBJ databases">
        <title>A high-quality apple genome assembly.</title>
        <authorList>
            <person name="Hu J."/>
        </authorList>
    </citation>
    <scope>NUCLEOTIDE SEQUENCE [LARGE SCALE GENOMIC DNA]</scope>
    <source>
        <strain evidence="13">cv. HFTH1</strain>
        <tissue evidence="12">Young leaf</tissue>
    </source>
</reference>
<evidence type="ECO:0000256" key="8">
    <source>
        <dbReference type="ARBA" id="ARBA00042266"/>
    </source>
</evidence>
<organism evidence="12 13">
    <name type="scientific">Malus domestica</name>
    <name type="common">Apple</name>
    <name type="synonym">Pyrus malus</name>
    <dbReference type="NCBI Taxonomy" id="3750"/>
    <lineage>
        <taxon>Eukaryota</taxon>
        <taxon>Viridiplantae</taxon>
        <taxon>Streptophyta</taxon>
        <taxon>Embryophyta</taxon>
        <taxon>Tracheophyta</taxon>
        <taxon>Spermatophyta</taxon>
        <taxon>Magnoliopsida</taxon>
        <taxon>eudicotyledons</taxon>
        <taxon>Gunneridae</taxon>
        <taxon>Pentapetalae</taxon>
        <taxon>rosids</taxon>
        <taxon>fabids</taxon>
        <taxon>Rosales</taxon>
        <taxon>Rosaceae</taxon>
        <taxon>Amygdaloideae</taxon>
        <taxon>Maleae</taxon>
        <taxon>Malus</taxon>
    </lineage>
</organism>
<evidence type="ECO:0000256" key="10">
    <source>
        <dbReference type="SAM" id="SignalP"/>
    </source>
</evidence>
<dbReference type="Gene3D" id="3.10.290.10">
    <property type="entry name" value="RNA-binding S4 domain"/>
    <property type="match status" value="1"/>
</dbReference>
<dbReference type="Pfam" id="PF06325">
    <property type="entry name" value="PrmA"/>
    <property type="match status" value="1"/>
</dbReference>
<dbReference type="PROSITE" id="PS50889">
    <property type="entry name" value="S4"/>
    <property type="match status" value="1"/>
</dbReference>
<dbReference type="SUPFAM" id="SSF55174">
    <property type="entry name" value="Alpha-L RNA-binding motif"/>
    <property type="match status" value="1"/>
</dbReference>
<dbReference type="GO" id="GO:0005739">
    <property type="term" value="C:mitochondrion"/>
    <property type="evidence" value="ECO:0007669"/>
    <property type="project" value="TreeGrafter"/>
</dbReference>
<feature type="signal peptide" evidence="10">
    <location>
        <begin position="1"/>
        <end position="22"/>
    </location>
</feature>
<dbReference type="InterPro" id="IPR012677">
    <property type="entry name" value="Nucleotide-bd_a/b_plait_sf"/>
</dbReference>
<dbReference type="Gene3D" id="3.30.1370.160">
    <property type="match status" value="1"/>
</dbReference>
<dbReference type="InterPro" id="IPR002942">
    <property type="entry name" value="S4_RNA-bd"/>
</dbReference>
<evidence type="ECO:0000313" key="13">
    <source>
        <dbReference type="Proteomes" id="UP000290289"/>
    </source>
</evidence>
<dbReference type="Proteomes" id="UP000290289">
    <property type="component" value="Chromosome 11"/>
</dbReference>
<evidence type="ECO:0000256" key="7">
    <source>
        <dbReference type="ARBA" id="ARBA00041867"/>
    </source>
</evidence>
<name>A0A498IMH9_MALDO</name>
<keyword evidence="3" id="KW-0489">Methyltransferase</keyword>
<keyword evidence="9" id="KW-0694">RNA-binding</keyword>
<dbReference type="CDD" id="cd02440">
    <property type="entry name" value="AdoMet_MTases"/>
    <property type="match status" value="1"/>
</dbReference>
<dbReference type="InterPro" id="IPR036986">
    <property type="entry name" value="S4_RNA-bd_sf"/>
</dbReference>
<comment type="similarity">
    <text evidence="6">Belongs to the methyltransferase superfamily. ETFBKMT family.</text>
</comment>
<keyword evidence="4" id="KW-0808">Transferase</keyword>
<dbReference type="EMBL" id="RDQH01000337">
    <property type="protein sequence ID" value="RXH83192.1"/>
    <property type="molecule type" value="Genomic_DNA"/>
</dbReference>
<protein>
    <recommendedName>
        <fullName evidence="8">ETFB lysine methyltransferase</fullName>
    </recommendedName>
    <alternativeName>
        <fullName evidence="7">Protein N-lysine methyltransferase METTL20</fullName>
    </alternativeName>
</protein>
<dbReference type="SUPFAM" id="SSF53335">
    <property type="entry name" value="S-adenosyl-L-methionine-dependent methyltransferases"/>
    <property type="match status" value="1"/>
</dbReference>
<dbReference type="CDD" id="cd00165">
    <property type="entry name" value="S4"/>
    <property type="match status" value="1"/>
</dbReference>
<keyword evidence="13" id="KW-1185">Reference proteome</keyword>
<dbReference type="InterPro" id="IPR040591">
    <property type="entry name" value="RqcP2_RBD"/>
</dbReference>
<dbReference type="GO" id="GO:0003723">
    <property type="term" value="F:RNA binding"/>
    <property type="evidence" value="ECO:0007669"/>
    <property type="project" value="UniProtKB-KW"/>
</dbReference>
<evidence type="ECO:0000256" key="2">
    <source>
        <dbReference type="ARBA" id="ARBA00022490"/>
    </source>
</evidence>
<keyword evidence="5" id="KW-0949">S-adenosyl-L-methionine</keyword>
<dbReference type="HAMAP" id="MF_00735">
    <property type="entry name" value="Methyltr_PrmA"/>
    <property type="match status" value="1"/>
</dbReference>
<dbReference type="Pfam" id="PF17774">
    <property type="entry name" value="YlmH_RBD"/>
    <property type="match status" value="1"/>
</dbReference>
<accession>A0A498IMH9</accession>
<dbReference type="InterPro" id="IPR017506">
    <property type="entry name" value="PSII_S4"/>
</dbReference>
<evidence type="ECO:0000256" key="6">
    <source>
        <dbReference type="ARBA" id="ARBA00037932"/>
    </source>
</evidence>
<dbReference type="STRING" id="3750.A0A498IMH9"/>
<evidence type="ECO:0000259" key="11">
    <source>
        <dbReference type="SMART" id="SM00363"/>
    </source>
</evidence>
<dbReference type="PANTHER" id="PTHR43648:SF1">
    <property type="entry name" value="ELECTRON TRANSFER FLAVOPROTEIN BETA SUBUNIT LYSINE METHYLTRANSFERASE"/>
    <property type="match status" value="1"/>
</dbReference>
<proteinExistence type="inferred from homology"/>
<evidence type="ECO:0000256" key="4">
    <source>
        <dbReference type="ARBA" id="ARBA00022679"/>
    </source>
</evidence>
<dbReference type="NCBIfam" id="TIGR03069">
    <property type="entry name" value="PS_II_S4"/>
    <property type="match status" value="1"/>
</dbReference>
<feature type="chain" id="PRO_5019761540" description="ETFB lysine methyltransferase" evidence="10">
    <location>
        <begin position="23"/>
        <end position="700"/>
    </location>
</feature>
<gene>
    <name evidence="12" type="ORF">DVH24_003690</name>
</gene>
<dbReference type="GO" id="GO:0016279">
    <property type="term" value="F:protein-lysine N-methyltransferase activity"/>
    <property type="evidence" value="ECO:0007669"/>
    <property type="project" value="TreeGrafter"/>
</dbReference>
<dbReference type="InterPro" id="IPR004498">
    <property type="entry name" value="Ribosomal_PrmA_MeTrfase"/>
</dbReference>
<evidence type="ECO:0000256" key="1">
    <source>
        <dbReference type="ARBA" id="ARBA00009741"/>
    </source>
</evidence>
<dbReference type="InterPro" id="IPR050078">
    <property type="entry name" value="Ribosomal_L11_MeTrfase_PrmA"/>
</dbReference>
<keyword evidence="2" id="KW-0963">Cytoplasm</keyword>
<evidence type="ECO:0000313" key="12">
    <source>
        <dbReference type="EMBL" id="RXH83192.1"/>
    </source>
</evidence>
<evidence type="ECO:0000256" key="3">
    <source>
        <dbReference type="ARBA" id="ARBA00022603"/>
    </source>
</evidence>
<sequence>MAATSFLAASLVRRATVAFALSHPLLLTSSKLSCRRTLISFPLTPRLSSSASEICHLAQAIKGDVDGLLKGVADKTVIEEVKRVLEMARRASSRREVLHTNFLTPPVVKESMLALEKLADLKVVVQGGYPQAERCRISVGHPEGLTSDPDVIAALSITGNFGFQPCSHGDFLGAILGTGISREKLGDIILQGEKGAQVIVVPELVDFIISSLDKVSNVPVSFKRIPLIALDYEPPRTKSFKTIEASVRVDAIASAGFKLSRTKLVDLIRDGDVRVNWTPVTKNGATLKTGDIVSVRGKGRLRIGEINPTKKGKFAVELILYLHLAYNLTSRCFTTVSRPLAPPFSSRFFPNPKPRHLSRPNSLAAANISTASSDPPTPSAEPNEPFASPFLSVQIRCQKHVADILSEALLCFGASSTSIDEEDDNDGKDEICIDSIFPEGEDVKTCISRAADSVSLKEMPSYEVKMGEQFDWITKTQESFHPVEVTEGLWIVPEWRIPPDAQATNIILNPGLAFGTGEHATTKLCLLLLRRLIKGRELFLDYGTGSGILAIAAVKFGAALSVGIDIDPQAITSARQNAALNNIGPEKMQLHLLPSKTSSTSRDSCGGVEDRSSSGVESILETNKYDVVIANILLNPLLDLADHIVSYAKPGAVVGLSGIISEQLPHIVERYSQLLEDVSITEMDDWACVHGTKKQNLSES</sequence>
<dbReference type="Gene3D" id="3.40.50.150">
    <property type="entry name" value="Vaccinia Virus protein VP39"/>
    <property type="match status" value="1"/>
</dbReference>
<dbReference type="GO" id="GO:0032259">
    <property type="term" value="P:methylation"/>
    <property type="evidence" value="ECO:0007669"/>
    <property type="project" value="UniProtKB-KW"/>
</dbReference>
<dbReference type="PANTHER" id="PTHR43648">
    <property type="entry name" value="ELECTRON TRANSFER FLAVOPROTEIN BETA SUBUNIT LYSINE METHYLTRANSFERASE"/>
    <property type="match status" value="1"/>
</dbReference>
<dbReference type="SMART" id="SM00363">
    <property type="entry name" value="S4"/>
    <property type="match status" value="1"/>
</dbReference>
<evidence type="ECO:0000256" key="5">
    <source>
        <dbReference type="ARBA" id="ARBA00022691"/>
    </source>
</evidence>
<dbReference type="AlphaFoldDB" id="A0A498IMH9"/>
<comment type="similarity">
    <text evidence="1">Belongs to the methyltransferase superfamily. PrmA family.</text>
</comment>
<dbReference type="FunFam" id="3.10.290.10:FF:000037">
    <property type="entry name" value="BnaA05g14690D protein"/>
    <property type="match status" value="1"/>
</dbReference>
<dbReference type="InterPro" id="IPR029063">
    <property type="entry name" value="SAM-dependent_MTases_sf"/>
</dbReference>
<evidence type="ECO:0000256" key="9">
    <source>
        <dbReference type="PROSITE-ProRule" id="PRU00182"/>
    </source>
</evidence>
<feature type="domain" description="RNA-binding S4" evidence="11">
    <location>
        <begin position="247"/>
        <end position="309"/>
    </location>
</feature>
<comment type="caution">
    <text evidence="12">The sequence shown here is derived from an EMBL/GenBank/DDBJ whole genome shotgun (WGS) entry which is preliminary data.</text>
</comment>
<keyword evidence="10" id="KW-0732">Signal</keyword>
<dbReference type="Gene3D" id="3.30.70.330">
    <property type="match status" value="1"/>
</dbReference>